<name>A0A0F9BV63_9ZZZZ</name>
<reference evidence="1" key="1">
    <citation type="journal article" date="2015" name="Nature">
        <title>Complex archaea that bridge the gap between prokaryotes and eukaryotes.</title>
        <authorList>
            <person name="Spang A."/>
            <person name="Saw J.H."/>
            <person name="Jorgensen S.L."/>
            <person name="Zaremba-Niedzwiedzka K."/>
            <person name="Martijn J."/>
            <person name="Lind A.E."/>
            <person name="van Eijk R."/>
            <person name="Schleper C."/>
            <person name="Guy L."/>
            <person name="Ettema T.J."/>
        </authorList>
    </citation>
    <scope>NUCLEOTIDE SEQUENCE</scope>
</reference>
<dbReference type="EMBL" id="LAZR01036102">
    <property type="protein sequence ID" value="KKL25749.1"/>
    <property type="molecule type" value="Genomic_DNA"/>
</dbReference>
<accession>A0A0F9BV63</accession>
<dbReference type="AlphaFoldDB" id="A0A0F9BV63"/>
<protein>
    <submittedName>
        <fullName evidence="1">Uncharacterized protein</fullName>
    </submittedName>
</protein>
<sequence length="71" mass="8112">TLMAVTCLQPFALEKLMQEITVMQGRLGSSLLLRWVSNHEWPVPNGRQRDISNRVLSEAEPHQTVLVSRRS</sequence>
<proteinExistence type="predicted"/>
<comment type="caution">
    <text evidence="1">The sequence shown here is derived from an EMBL/GenBank/DDBJ whole genome shotgun (WGS) entry which is preliminary data.</text>
</comment>
<feature type="non-terminal residue" evidence="1">
    <location>
        <position position="1"/>
    </location>
</feature>
<organism evidence="1">
    <name type="scientific">marine sediment metagenome</name>
    <dbReference type="NCBI Taxonomy" id="412755"/>
    <lineage>
        <taxon>unclassified sequences</taxon>
        <taxon>metagenomes</taxon>
        <taxon>ecological metagenomes</taxon>
    </lineage>
</organism>
<evidence type="ECO:0000313" key="1">
    <source>
        <dbReference type="EMBL" id="KKL25749.1"/>
    </source>
</evidence>
<gene>
    <name evidence="1" type="ORF">LCGC14_2402220</name>
</gene>